<dbReference type="STRING" id="401625.A0A0P1B8W2"/>
<organism evidence="2 3">
    <name type="scientific">Ceraceosorus bombacis</name>
    <dbReference type="NCBI Taxonomy" id="401625"/>
    <lineage>
        <taxon>Eukaryota</taxon>
        <taxon>Fungi</taxon>
        <taxon>Dikarya</taxon>
        <taxon>Basidiomycota</taxon>
        <taxon>Ustilaginomycotina</taxon>
        <taxon>Exobasidiomycetes</taxon>
        <taxon>Ceraceosorales</taxon>
        <taxon>Ceraceosoraceae</taxon>
        <taxon>Ceraceosorus</taxon>
    </lineage>
</organism>
<dbReference type="GO" id="GO:0016787">
    <property type="term" value="F:hydrolase activity"/>
    <property type="evidence" value="ECO:0007669"/>
    <property type="project" value="InterPro"/>
</dbReference>
<dbReference type="InterPro" id="IPR029058">
    <property type="entry name" value="AB_hydrolase_fold"/>
</dbReference>
<dbReference type="Proteomes" id="UP000054845">
    <property type="component" value="Unassembled WGS sequence"/>
</dbReference>
<evidence type="ECO:0000259" key="1">
    <source>
        <dbReference type="Pfam" id="PF02230"/>
    </source>
</evidence>
<dbReference type="EMBL" id="CCYA01000118">
    <property type="protein sequence ID" value="CEH12245.1"/>
    <property type="molecule type" value="Genomic_DNA"/>
</dbReference>
<name>A0A0P1B8W2_9BASI</name>
<dbReference type="Gene3D" id="3.40.50.1820">
    <property type="entry name" value="alpha/beta hydrolase"/>
    <property type="match status" value="1"/>
</dbReference>
<feature type="domain" description="Phospholipase/carboxylesterase/thioesterase" evidence="1">
    <location>
        <begin position="22"/>
        <end position="162"/>
    </location>
</feature>
<dbReference type="AlphaFoldDB" id="A0A0P1B8W2"/>
<keyword evidence="3" id="KW-1185">Reference proteome</keyword>
<dbReference type="OrthoDB" id="437457at2759"/>
<evidence type="ECO:0000313" key="2">
    <source>
        <dbReference type="EMBL" id="CEH12245.1"/>
    </source>
</evidence>
<dbReference type="SUPFAM" id="SSF53474">
    <property type="entry name" value="alpha/beta-Hydrolases"/>
    <property type="match status" value="1"/>
</dbReference>
<protein>
    <submittedName>
        <fullName evidence="2">Lysophospholipase</fullName>
    </submittedName>
</protein>
<proteinExistence type="predicted"/>
<sequence length="250" mass="27561">MERITESAIKRPPSPSRIAFQHAYIASPQQVDSNLLILLHGLGDTQASYVDLGKQLQRALPQCAVLALRGARSVPLLGGGMWWDAWDPLGEMLPASAQNPAAFIDDFKKLLDELTMRGWQSEHVHLLGFGQGATAALEGTHAWCRANKRLLGSVVAVCGGMLSFPNPPPLDVPVLHIHPPAAAHQRAQTTLQRAFQPLVVMPLSDDAQDRMPRGKEWEMVVRFWSEKGRWRNRAAWELKGEVYAVPGGQS</sequence>
<dbReference type="Pfam" id="PF02230">
    <property type="entry name" value="Abhydrolase_2"/>
    <property type="match status" value="1"/>
</dbReference>
<evidence type="ECO:0000313" key="3">
    <source>
        <dbReference type="Proteomes" id="UP000054845"/>
    </source>
</evidence>
<reference evidence="2 3" key="1">
    <citation type="submission" date="2014-09" db="EMBL/GenBank/DDBJ databases">
        <authorList>
            <person name="Magalhaes I.L.F."/>
            <person name="Oliveira U."/>
            <person name="Santos F.R."/>
            <person name="Vidigal T.H.D.A."/>
            <person name="Brescovit A.D."/>
            <person name="Santos A.J."/>
        </authorList>
    </citation>
    <scope>NUCLEOTIDE SEQUENCE [LARGE SCALE GENOMIC DNA]</scope>
</reference>
<dbReference type="InterPro" id="IPR003140">
    <property type="entry name" value="PLipase/COase/thioEstase"/>
</dbReference>
<accession>A0A0P1B8W2</accession>